<keyword evidence="1" id="KW-0805">Transcription regulation</keyword>
<dbReference type="PANTHER" id="PTHR46796:SF13">
    <property type="entry name" value="HTH-TYPE TRANSCRIPTIONAL ACTIVATOR RHAS"/>
    <property type="match status" value="1"/>
</dbReference>
<dbReference type="PROSITE" id="PS01124">
    <property type="entry name" value="HTH_ARAC_FAMILY_2"/>
    <property type="match status" value="1"/>
</dbReference>
<organism evidence="5 6">
    <name type="scientific">Postechiella marina</name>
    <dbReference type="NCBI Taxonomy" id="943941"/>
    <lineage>
        <taxon>Bacteria</taxon>
        <taxon>Pseudomonadati</taxon>
        <taxon>Bacteroidota</taxon>
        <taxon>Flavobacteriia</taxon>
        <taxon>Flavobacteriales</taxon>
        <taxon>Flavobacteriaceae</taxon>
        <taxon>Postechiella</taxon>
    </lineage>
</organism>
<dbReference type="EMBL" id="BAABCA010000006">
    <property type="protein sequence ID" value="GAA4238545.1"/>
    <property type="molecule type" value="Genomic_DNA"/>
</dbReference>
<dbReference type="PANTHER" id="PTHR46796">
    <property type="entry name" value="HTH-TYPE TRANSCRIPTIONAL ACTIVATOR RHAS-RELATED"/>
    <property type="match status" value="1"/>
</dbReference>
<evidence type="ECO:0000313" key="6">
    <source>
        <dbReference type="Proteomes" id="UP001501496"/>
    </source>
</evidence>
<feature type="domain" description="HTH araC/xylS-type" evidence="4">
    <location>
        <begin position="153"/>
        <end position="248"/>
    </location>
</feature>
<dbReference type="Gene3D" id="1.10.10.60">
    <property type="entry name" value="Homeodomain-like"/>
    <property type="match status" value="1"/>
</dbReference>
<comment type="caution">
    <text evidence="5">The sequence shown here is derived from an EMBL/GenBank/DDBJ whole genome shotgun (WGS) entry which is preliminary data.</text>
</comment>
<dbReference type="Proteomes" id="UP001501496">
    <property type="component" value="Unassembled WGS sequence"/>
</dbReference>
<evidence type="ECO:0000259" key="4">
    <source>
        <dbReference type="PROSITE" id="PS01124"/>
    </source>
</evidence>
<dbReference type="Pfam" id="PF12833">
    <property type="entry name" value="HTH_18"/>
    <property type="match status" value="1"/>
</dbReference>
<keyword evidence="3" id="KW-0804">Transcription</keyword>
<gene>
    <name evidence="5" type="ORF">GCM10022291_29420</name>
</gene>
<dbReference type="InterPro" id="IPR050204">
    <property type="entry name" value="AraC_XylS_family_regulators"/>
</dbReference>
<evidence type="ECO:0000256" key="1">
    <source>
        <dbReference type="ARBA" id="ARBA00023015"/>
    </source>
</evidence>
<dbReference type="RefSeq" id="WP_344789078.1">
    <property type="nucleotide sequence ID" value="NZ_BAABCA010000006.1"/>
</dbReference>
<evidence type="ECO:0000256" key="2">
    <source>
        <dbReference type="ARBA" id="ARBA00023125"/>
    </source>
</evidence>
<evidence type="ECO:0000256" key="3">
    <source>
        <dbReference type="ARBA" id="ARBA00023163"/>
    </source>
</evidence>
<evidence type="ECO:0000313" key="5">
    <source>
        <dbReference type="EMBL" id="GAA4238545.1"/>
    </source>
</evidence>
<protein>
    <submittedName>
        <fullName evidence="5">AraC family transcriptional regulator</fullName>
    </submittedName>
</protein>
<dbReference type="SMART" id="SM00342">
    <property type="entry name" value="HTH_ARAC"/>
    <property type="match status" value="1"/>
</dbReference>
<dbReference type="InterPro" id="IPR018060">
    <property type="entry name" value="HTH_AraC"/>
</dbReference>
<accession>A0ABP8CFY9</accession>
<dbReference type="InterPro" id="IPR046532">
    <property type="entry name" value="DUF6597"/>
</dbReference>
<reference evidence="6" key="1">
    <citation type="journal article" date="2019" name="Int. J. Syst. Evol. Microbiol.">
        <title>The Global Catalogue of Microorganisms (GCM) 10K type strain sequencing project: providing services to taxonomists for standard genome sequencing and annotation.</title>
        <authorList>
            <consortium name="The Broad Institute Genomics Platform"/>
            <consortium name="The Broad Institute Genome Sequencing Center for Infectious Disease"/>
            <person name="Wu L."/>
            <person name="Ma J."/>
        </authorList>
    </citation>
    <scope>NUCLEOTIDE SEQUENCE [LARGE SCALE GENOMIC DNA]</scope>
    <source>
        <strain evidence="6">JCM 17630</strain>
    </source>
</reference>
<keyword evidence="6" id="KW-1185">Reference proteome</keyword>
<proteinExistence type="predicted"/>
<keyword evidence="2" id="KW-0238">DNA-binding</keyword>
<name>A0ABP8CFY9_9FLAO</name>
<dbReference type="Pfam" id="PF20240">
    <property type="entry name" value="DUF6597"/>
    <property type="match status" value="1"/>
</dbReference>
<sequence length="248" mass="28796">MEYKEYIPYNNLNSIVDTIWLATNFNQEIESRIIPDGHIDVIFELDKETYNYSKNKIRVSGMMTTYKKVTSKKNSKTIGVRFKAGQFNTISNIPVSELKNETLSASDIFPHFNYSILDKLIECKNQFEKIALVNDFITNFIQWNKVNKNKLELSVCKSIEANFQDIDLAKIAKEHSISLRQLERRFKAIVGVTMKEYHSITRFNKTMKHISTNPDTSLLHVAFDMGYFDHSHLTKEIHKMSGLNPSEI</sequence>